<dbReference type="Gene3D" id="3.40.50.360">
    <property type="match status" value="1"/>
</dbReference>
<dbReference type="GO" id="GO:0016491">
    <property type="term" value="F:oxidoreductase activity"/>
    <property type="evidence" value="ECO:0007669"/>
    <property type="project" value="InterPro"/>
</dbReference>
<dbReference type="InterPro" id="IPR050104">
    <property type="entry name" value="FMN-dep_NADH:Q_OxRdtase_AzoR1"/>
</dbReference>
<feature type="non-terminal residue" evidence="2">
    <location>
        <position position="1"/>
    </location>
</feature>
<dbReference type="Pfam" id="PF03358">
    <property type="entry name" value="FMN_red"/>
    <property type="match status" value="1"/>
</dbReference>
<gene>
    <name evidence="2" type="ORF">S06H3_09111</name>
</gene>
<organism evidence="2">
    <name type="scientific">marine sediment metagenome</name>
    <dbReference type="NCBI Taxonomy" id="412755"/>
    <lineage>
        <taxon>unclassified sequences</taxon>
        <taxon>metagenomes</taxon>
        <taxon>ecological metagenomes</taxon>
    </lineage>
</organism>
<accession>X1M6V7</accession>
<evidence type="ECO:0000313" key="2">
    <source>
        <dbReference type="EMBL" id="GAI13826.1"/>
    </source>
</evidence>
<feature type="domain" description="NADPH-dependent FMN reductase-like" evidence="1">
    <location>
        <begin position="7"/>
        <end position="55"/>
    </location>
</feature>
<reference evidence="2" key="1">
    <citation type="journal article" date="2014" name="Front. Microbiol.">
        <title>High frequency of phylogenetically diverse reductive dehalogenase-homologous genes in deep subseafloor sedimentary metagenomes.</title>
        <authorList>
            <person name="Kawai M."/>
            <person name="Futagami T."/>
            <person name="Toyoda A."/>
            <person name="Takaki Y."/>
            <person name="Nishi S."/>
            <person name="Hori S."/>
            <person name="Arai W."/>
            <person name="Tsubouchi T."/>
            <person name="Morono Y."/>
            <person name="Uchiyama I."/>
            <person name="Ito T."/>
            <person name="Fujiyama A."/>
            <person name="Inagaki F."/>
            <person name="Takami H."/>
        </authorList>
    </citation>
    <scope>NUCLEOTIDE SEQUENCE</scope>
    <source>
        <strain evidence="2">Expedition CK06-06</strain>
    </source>
</reference>
<dbReference type="InterPro" id="IPR005025">
    <property type="entry name" value="FMN_Rdtase-like_dom"/>
</dbReference>
<dbReference type="PANTHER" id="PTHR43741:SF4">
    <property type="entry name" value="FMN-DEPENDENT NADH:QUINONE OXIDOREDUCTASE"/>
    <property type="match status" value="1"/>
</dbReference>
<proteinExistence type="predicted"/>
<dbReference type="SUPFAM" id="SSF52218">
    <property type="entry name" value="Flavoproteins"/>
    <property type="match status" value="1"/>
</dbReference>
<evidence type="ECO:0000259" key="1">
    <source>
        <dbReference type="Pfam" id="PF03358"/>
    </source>
</evidence>
<dbReference type="InterPro" id="IPR029039">
    <property type="entry name" value="Flavoprotein-like_sf"/>
</dbReference>
<dbReference type="EMBL" id="BARV01003952">
    <property type="protein sequence ID" value="GAI13826.1"/>
    <property type="molecule type" value="Genomic_DNA"/>
</dbReference>
<dbReference type="PANTHER" id="PTHR43741">
    <property type="entry name" value="FMN-DEPENDENT NADH-AZOREDUCTASE 1"/>
    <property type="match status" value="1"/>
</dbReference>
<dbReference type="AlphaFoldDB" id="X1M6V7"/>
<comment type="caution">
    <text evidence="2">The sequence shown here is derived from an EMBL/GenBank/DDBJ whole genome shotgun (WGS) entry which is preliminary data.</text>
</comment>
<protein>
    <recommendedName>
        <fullName evidence="1">NADPH-dependent FMN reductase-like domain-containing protein</fullName>
    </recommendedName>
</protein>
<name>X1M6V7_9ZZZZ</name>
<sequence length="143" mass="15895">RKDKICTGLNDGMHLLYPKILGSQGLILISPTHNYNVTAWMKAFIDRLYCFYDFDDNRPSGWSSRLSGQARKAVLAAVCEQQSKKDMGFTLEAMRLPLEALGYEIIGELAVLAVFNRGKVKEKKEILAKASTLGANLAKSLAR</sequence>